<keyword evidence="1" id="KW-0808">Transferase</keyword>
<reference evidence="1" key="1">
    <citation type="submission" date="2022-12" db="EMBL/GenBank/DDBJ databases">
        <title>Reference genome sequencing for broad-spectrum identification of bacterial and archaeal isolates by mass spectrometry.</title>
        <authorList>
            <person name="Sekiguchi Y."/>
            <person name="Tourlousse D.M."/>
        </authorList>
    </citation>
    <scope>NUCLEOTIDE SEQUENCE</scope>
    <source>
        <strain evidence="1">TSL-P1</strain>
    </source>
</reference>
<keyword evidence="1" id="KW-0489">Methyltransferase</keyword>
<dbReference type="CDD" id="cd02440">
    <property type="entry name" value="AdoMet_MTases"/>
    <property type="match status" value="1"/>
</dbReference>
<sequence>MKVWKAKGKIELNFNGYDFKIKPGDKFLFADDVFNLLPDSIKSAFEQAHSVLPPFYRGENLNGKTLLVIAQAAIGDALCMTPALREIKKRYPEMTLNVTISGKAKPVLEGLPYIDNLFPMPVPFKEVTRADYIVKVIEMVNAPQFDNLSLVDYYLWKLYIYKAEKETPDVVVDQAVLAEMKEAFDKIREASGGKKVLLFHYLASSVHRTLPPRLLKEIEDLIWDEYVPVICSMPEEDITVETALDAYGIRAANLSVFMKDIRYLIASVALSDAVITADTATLHIAAGLEKPTVLITGPVDAELRTSNYPTVIPVSPNYIGQTCVSPCMKHATTEPCIEAQVKRQFYSPCIETIPPKIIYFALNDAKLLTEKDYEKPNKCIVCDFGGEIPLFEVINGSRVFECPSCGLQFTHPMKVMDYEKTYEKKYGDLLNFGSGLAYESYQNIEDEGTEVEKWSRIPRFNVLLPILSQVSKGKLLDIGCSTGFFMLIAKKIGFEVYGMEASEKAVNIATDKFKLNVVKAMSFDELPEEYKLSYDVITAFEVLEHVHAPSEFLRDIYSLLADRGLLILSCPPFYKFENTAKGYRKYKWWYNDYPPHHVTRWKPWTLHYALKKVGFSEVHIFTEPLLPGTVFEGVVPISFQLKLPNEQTINIDSKTTKGIIAETLKPLYLNSRFLGNFQYAIAVKGRSLINFEEIIKKAIKYSAIEIIWGRGDKA</sequence>
<gene>
    <name evidence="1" type="ORF">TISLANDTSLP1_01720</name>
</gene>
<organism evidence="1 2">
    <name type="scientific">Thermodesulfovibrio yellowstonii</name>
    <dbReference type="NCBI Taxonomy" id="28262"/>
    <lineage>
        <taxon>Bacteria</taxon>
        <taxon>Pseudomonadati</taxon>
        <taxon>Nitrospirota</taxon>
        <taxon>Thermodesulfovibrionia</taxon>
        <taxon>Thermodesulfovibrionales</taxon>
        <taxon>Thermodesulfovibrionaceae</taxon>
        <taxon>Thermodesulfovibrio</taxon>
    </lineage>
</organism>
<dbReference type="Pfam" id="PF13489">
    <property type="entry name" value="Methyltransf_23"/>
    <property type="match status" value="1"/>
</dbReference>
<dbReference type="GO" id="GO:0016757">
    <property type="term" value="F:glycosyltransferase activity"/>
    <property type="evidence" value="ECO:0007669"/>
    <property type="project" value="InterPro"/>
</dbReference>
<protein>
    <submittedName>
        <fullName evidence="1">Methyltransferase type 12</fullName>
    </submittedName>
</protein>
<dbReference type="Gene3D" id="3.40.50.150">
    <property type="entry name" value="Vaccinia Virus protein VP39"/>
    <property type="match status" value="1"/>
</dbReference>
<dbReference type="EMBL" id="BSDX01000001">
    <property type="protein sequence ID" value="GLI52479.1"/>
    <property type="molecule type" value="Genomic_DNA"/>
</dbReference>
<dbReference type="Proteomes" id="UP001144297">
    <property type="component" value="Unassembled WGS sequence"/>
</dbReference>
<name>A0A9W6GC73_9BACT</name>
<evidence type="ECO:0000313" key="1">
    <source>
        <dbReference type="EMBL" id="GLI52479.1"/>
    </source>
</evidence>
<dbReference type="GO" id="GO:0032259">
    <property type="term" value="P:methylation"/>
    <property type="evidence" value="ECO:0007669"/>
    <property type="project" value="UniProtKB-KW"/>
</dbReference>
<dbReference type="InterPro" id="IPR029063">
    <property type="entry name" value="SAM-dependent_MTases_sf"/>
</dbReference>
<dbReference type="GO" id="GO:0008168">
    <property type="term" value="F:methyltransferase activity"/>
    <property type="evidence" value="ECO:0007669"/>
    <property type="project" value="UniProtKB-KW"/>
</dbReference>
<dbReference type="InterPro" id="IPR002201">
    <property type="entry name" value="Glyco_trans_9"/>
</dbReference>
<dbReference type="PANTHER" id="PTHR43861:SF6">
    <property type="entry name" value="METHYLTRANSFERASE TYPE 11"/>
    <property type="match status" value="1"/>
</dbReference>
<comment type="caution">
    <text evidence="1">The sequence shown here is derived from an EMBL/GenBank/DDBJ whole genome shotgun (WGS) entry which is preliminary data.</text>
</comment>
<dbReference type="Gene3D" id="3.40.50.2000">
    <property type="entry name" value="Glycogen Phosphorylase B"/>
    <property type="match status" value="2"/>
</dbReference>
<evidence type="ECO:0000313" key="2">
    <source>
        <dbReference type="Proteomes" id="UP001144297"/>
    </source>
</evidence>
<dbReference type="AlphaFoldDB" id="A0A9W6GC73"/>
<keyword evidence="2" id="KW-1185">Reference proteome</keyword>
<dbReference type="CDD" id="cd03789">
    <property type="entry name" value="GT9_LPS_heptosyltransferase"/>
    <property type="match status" value="1"/>
</dbReference>
<dbReference type="SUPFAM" id="SSF53756">
    <property type="entry name" value="UDP-Glycosyltransferase/glycogen phosphorylase"/>
    <property type="match status" value="1"/>
</dbReference>
<accession>A0A9W6GC73</accession>
<dbReference type="PANTHER" id="PTHR43861">
    <property type="entry name" value="TRANS-ACONITATE 2-METHYLTRANSFERASE-RELATED"/>
    <property type="match status" value="1"/>
</dbReference>
<proteinExistence type="predicted"/>
<dbReference type="SUPFAM" id="SSF53335">
    <property type="entry name" value="S-adenosyl-L-methionine-dependent methyltransferases"/>
    <property type="match status" value="1"/>
</dbReference>